<dbReference type="InterPro" id="IPR050973">
    <property type="entry name" value="H3K9_Histone-Lys_N-MTase"/>
</dbReference>
<dbReference type="AlphaFoldDB" id="A0A8H7WIY7"/>
<dbReference type="PROSITE" id="PS50867">
    <property type="entry name" value="PRE_SET"/>
    <property type="match status" value="1"/>
</dbReference>
<keyword evidence="4" id="KW-0808">Transferase</keyword>
<dbReference type="EMBL" id="JAFJYH010000008">
    <property type="protein sequence ID" value="KAG4425760.1"/>
    <property type="molecule type" value="Genomic_DNA"/>
</dbReference>
<keyword evidence="7" id="KW-0862">Zinc</keyword>
<proteinExistence type="predicted"/>
<evidence type="ECO:0000259" key="9">
    <source>
        <dbReference type="PROSITE" id="PS50867"/>
    </source>
</evidence>
<feature type="domain" description="SET" evidence="8">
    <location>
        <begin position="184"/>
        <end position="320"/>
    </location>
</feature>
<dbReference type="PANTHER" id="PTHR46223">
    <property type="entry name" value="HISTONE-LYSINE N-METHYLTRANSFERASE SUV39H"/>
    <property type="match status" value="1"/>
</dbReference>
<dbReference type="GO" id="GO:0042054">
    <property type="term" value="F:histone methyltransferase activity"/>
    <property type="evidence" value="ECO:0007669"/>
    <property type="project" value="InterPro"/>
</dbReference>
<comment type="subcellular location">
    <subcellularLocation>
        <location evidence="1">Chromosome</location>
    </subcellularLocation>
</comment>
<keyword evidence="3" id="KW-0489">Methyltransferase</keyword>
<name>A0A8H7WIY7_9HELO</name>
<dbReference type="SMART" id="SM00317">
    <property type="entry name" value="SET"/>
    <property type="match status" value="1"/>
</dbReference>
<dbReference type="GO" id="GO:0032259">
    <property type="term" value="P:methylation"/>
    <property type="evidence" value="ECO:0007669"/>
    <property type="project" value="UniProtKB-KW"/>
</dbReference>
<dbReference type="Pfam" id="PF05033">
    <property type="entry name" value="Pre-SET"/>
    <property type="match status" value="1"/>
</dbReference>
<evidence type="ECO:0000313" key="12">
    <source>
        <dbReference type="Proteomes" id="UP000664132"/>
    </source>
</evidence>
<evidence type="ECO:0000259" key="10">
    <source>
        <dbReference type="PROSITE" id="PS50868"/>
    </source>
</evidence>
<dbReference type="PANTHER" id="PTHR46223:SF3">
    <property type="entry name" value="HISTONE-LYSINE N-METHYLTRANSFERASE SET-23"/>
    <property type="match status" value="1"/>
</dbReference>
<reference evidence="11" key="1">
    <citation type="submission" date="2021-02" db="EMBL/GenBank/DDBJ databases">
        <title>Genome sequence Cadophora malorum strain M34.</title>
        <authorList>
            <person name="Stefanovic E."/>
            <person name="Vu D."/>
            <person name="Scully C."/>
            <person name="Dijksterhuis J."/>
            <person name="Roader J."/>
            <person name="Houbraken J."/>
        </authorList>
    </citation>
    <scope>NUCLEOTIDE SEQUENCE</scope>
    <source>
        <strain evidence="11">M34</strain>
    </source>
</reference>
<dbReference type="OrthoDB" id="308383at2759"/>
<dbReference type="SMART" id="SM00468">
    <property type="entry name" value="PreSET"/>
    <property type="match status" value="1"/>
</dbReference>
<dbReference type="InterPro" id="IPR007728">
    <property type="entry name" value="Pre-SET_dom"/>
</dbReference>
<keyword evidence="12" id="KW-1185">Reference proteome</keyword>
<evidence type="ECO:0000259" key="8">
    <source>
        <dbReference type="PROSITE" id="PS50280"/>
    </source>
</evidence>
<protein>
    <recommendedName>
        <fullName evidence="13">Histone-lysine N-methyltransferase, H3 lysine-9 specific dim-5</fullName>
    </recommendedName>
</protein>
<evidence type="ECO:0000256" key="1">
    <source>
        <dbReference type="ARBA" id="ARBA00004286"/>
    </source>
</evidence>
<dbReference type="InterPro" id="IPR046341">
    <property type="entry name" value="SET_dom_sf"/>
</dbReference>
<gene>
    <name evidence="11" type="ORF">IFR04_001222</name>
</gene>
<evidence type="ECO:0000313" key="11">
    <source>
        <dbReference type="EMBL" id="KAG4425760.1"/>
    </source>
</evidence>
<keyword evidence="6" id="KW-0479">Metal-binding</keyword>
<dbReference type="GO" id="GO:0005694">
    <property type="term" value="C:chromosome"/>
    <property type="evidence" value="ECO:0007669"/>
    <property type="project" value="UniProtKB-SubCell"/>
</dbReference>
<keyword evidence="5" id="KW-0949">S-adenosyl-L-methionine</keyword>
<dbReference type="GO" id="GO:0008270">
    <property type="term" value="F:zinc ion binding"/>
    <property type="evidence" value="ECO:0007669"/>
    <property type="project" value="InterPro"/>
</dbReference>
<dbReference type="Proteomes" id="UP000664132">
    <property type="component" value="Unassembled WGS sequence"/>
</dbReference>
<organism evidence="11 12">
    <name type="scientific">Cadophora malorum</name>
    <dbReference type="NCBI Taxonomy" id="108018"/>
    <lineage>
        <taxon>Eukaryota</taxon>
        <taxon>Fungi</taxon>
        <taxon>Dikarya</taxon>
        <taxon>Ascomycota</taxon>
        <taxon>Pezizomycotina</taxon>
        <taxon>Leotiomycetes</taxon>
        <taxon>Helotiales</taxon>
        <taxon>Ploettnerulaceae</taxon>
        <taxon>Cadophora</taxon>
    </lineage>
</organism>
<evidence type="ECO:0000256" key="6">
    <source>
        <dbReference type="ARBA" id="ARBA00022723"/>
    </source>
</evidence>
<dbReference type="SUPFAM" id="SSF82199">
    <property type="entry name" value="SET domain"/>
    <property type="match status" value="1"/>
</dbReference>
<evidence type="ECO:0000256" key="4">
    <source>
        <dbReference type="ARBA" id="ARBA00022679"/>
    </source>
</evidence>
<evidence type="ECO:0000256" key="2">
    <source>
        <dbReference type="ARBA" id="ARBA00022454"/>
    </source>
</evidence>
<dbReference type="Gene3D" id="2.170.270.10">
    <property type="entry name" value="SET domain"/>
    <property type="match status" value="1"/>
</dbReference>
<evidence type="ECO:0000256" key="3">
    <source>
        <dbReference type="ARBA" id="ARBA00022603"/>
    </source>
</evidence>
<dbReference type="GO" id="GO:0005634">
    <property type="term" value="C:nucleus"/>
    <property type="evidence" value="ECO:0007669"/>
    <property type="project" value="InterPro"/>
</dbReference>
<feature type="domain" description="Post-SET" evidence="10">
    <location>
        <begin position="341"/>
        <end position="357"/>
    </location>
</feature>
<dbReference type="CDD" id="cd19473">
    <property type="entry name" value="SET_SUV39H_DIM5-like"/>
    <property type="match status" value="1"/>
</dbReference>
<comment type="caution">
    <text evidence="11">The sequence shown here is derived from an EMBL/GenBank/DDBJ whole genome shotgun (WGS) entry which is preliminary data.</text>
</comment>
<keyword evidence="2" id="KW-0158">Chromosome</keyword>
<evidence type="ECO:0000256" key="7">
    <source>
        <dbReference type="ARBA" id="ARBA00022833"/>
    </source>
</evidence>
<dbReference type="PROSITE" id="PS50868">
    <property type="entry name" value="POST_SET"/>
    <property type="match status" value="1"/>
</dbReference>
<accession>A0A8H7WIY7</accession>
<sequence length="357" mass="39836">MAASALLRSSGSSVASSSNISKILPFVGFMARRQYNHFHFHGKGDASQAASEAKCHYCQLEAFSTHKDFAVSIVFTRGETRLIPKDFQFIEDVVLTEGVQLAESQFLSGCKCVDEYDCLVEGCECMGNIAIDGDKINAYHVVGDRKGCLRGHMLNSRLPIYECNDRCGCGEKCANRVVTAGRKVNLQIFPTQDGRGWGVRSTDDIKRGQYVGNYVGELITSQEAQRRRRAGNSMTHKDVYLFALDKFSDPSSTDPRLKNDPYEIDGEFYSGPTRFINHSCDPNLRIFAIVTDTANTPFHGLAFFALKDIDKDTELTFDYTDGITKKDDRSLHLLSEEERAGLTECLCGSPKCRGYLW</sequence>
<dbReference type="Pfam" id="PF00856">
    <property type="entry name" value="SET"/>
    <property type="match status" value="1"/>
</dbReference>
<dbReference type="InterPro" id="IPR003616">
    <property type="entry name" value="Post-SET_dom"/>
</dbReference>
<feature type="domain" description="Pre-SET" evidence="9">
    <location>
        <begin position="108"/>
        <end position="181"/>
    </location>
</feature>
<dbReference type="PROSITE" id="PS50280">
    <property type="entry name" value="SET"/>
    <property type="match status" value="1"/>
</dbReference>
<evidence type="ECO:0008006" key="13">
    <source>
        <dbReference type="Google" id="ProtNLM"/>
    </source>
</evidence>
<evidence type="ECO:0000256" key="5">
    <source>
        <dbReference type="ARBA" id="ARBA00022691"/>
    </source>
</evidence>
<dbReference type="InterPro" id="IPR001214">
    <property type="entry name" value="SET_dom"/>
</dbReference>